<accession>A0A3G4ZVI3</accession>
<feature type="region of interest" description="Disordered" evidence="1">
    <location>
        <begin position="185"/>
        <end position="229"/>
    </location>
</feature>
<feature type="compositionally biased region" description="Basic residues" evidence="1">
    <location>
        <begin position="210"/>
        <end position="229"/>
    </location>
</feature>
<organism evidence="2">
    <name type="scientific">Edafosvirus sp</name>
    <dbReference type="NCBI Taxonomy" id="2487765"/>
    <lineage>
        <taxon>Viruses</taxon>
        <taxon>Varidnaviria</taxon>
        <taxon>Bamfordvirae</taxon>
        <taxon>Nucleocytoviricota</taxon>
        <taxon>Megaviricetes</taxon>
        <taxon>Imitervirales</taxon>
        <taxon>Mimiviridae</taxon>
        <taxon>Klosneuvirinae</taxon>
    </lineage>
</organism>
<reference evidence="2" key="1">
    <citation type="submission" date="2018-10" db="EMBL/GenBank/DDBJ databases">
        <title>Hidden diversity of soil giant viruses.</title>
        <authorList>
            <person name="Schulz F."/>
            <person name="Alteio L."/>
            <person name="Goudeau D."/>
            <person name="Ryan E.M."/>
            <person name="Malmstrom R.R."/>
            <person name="Blanchard J."/>
            <person name="Woyke T."/>
        </authorList>
    </citation>
    <scope>NUCLEOTIDE SEQUENCE</scope>
    <source>
        <strain evidence="2">EDV1</strain>
    </source>
</reference>
<sequence length="229" mass="27148">MTKLTFRSLLASVSDEEVIACYKKQNSNMKVPEKEWFDYFRKIESKDAKDKLEFRVNEKKDLGTGEPYNDISGFSEDGTRFACDLTPWDEIMTFYVNEDDLKKYGKAYVTSLIITDITFHGWTQKTVEKVEDHIVVLAEEVKKEHNKEMKEDKPKLSWAKKRRLRKIKHELCRKLAEEKLEQERLQKIKEDKEQAEEEEKKKIEKNREKAQKKKQKTPARGKHPGFGKQ</sequence>
<dbReference type="Pfam" id="PF20194">
    <property type="entry name" value="DUF6557"/>
    <property type="match status" value="1"/>
</dbReference>
<protein>
    <submittedName>
        <fullName evidence="2">Uncharacterized protein</fullName>
    </submittedName>
</protein>
<name>A0A3G4ZVI3_9VIRU</name>
<proteinExistence type="predicted"/>
<evidence type="ECO:0000256" key="1">
    <source>
        <dbReference type="SAM" id="MobiDB-lite"/>
    </source>
</evidence>
<evidence type="ECO:0000313" key="2">
    <source>
        <dbReference type="EMBL" id="AYV78354.1"/>
    </source>
</evidence>
<dbReference type="EMBL" id="MK072075">
    <property type="protein sequence ID" value="AYV78354.1"/>
    <property type="molecule type" value="Genomic_DNA"/>
</dbReference>
<gene>
    <name evidence="2" type="ORF">Edafosvirus10_29</name>
</gene>
<feature type="compositionally biased region" description="Basic and acidic residues" evidence="1">
    <location>
        <begin position="185"/>
        <end position="209"/>
    </location>
</feature>
<dbReference type="InterPro" id="IPR046687">
    <property type="entry name" value="DUF6557"/>
</dbReference>